<feature type="transmembrane region" description="Helical" evidence="1">
    <location>
        <begin position="93"/>
        <end position="116"/>
    </location>
</feature>
<feature type="transmembrane region" description="Helical" evidence="1">
    <location>
        <begin position="128"/>
        <end position="146"/>
    </location>
</feature>
<keyword evidence="1" id="KW-0472">Membrane</keyword>
<evidence type="ECO:0000313" key="3">
    <source>
        <dbReference type="EMBL" id="AJH01091.1"/>
    </source>
</evidence>
<reference evidence="5" key="3">
    <citation type="submission" date="2020-05" db="EMBL/GenBank/DDBJ databases">
        <title>Genomic insights into acetone-butanol-ethanol (ABE) fermentation by sequencing solventogenic clostridia strains.</title>
        <authorList>
            <person name="Brown S."/>
        </authorList>
    </citation>
    <scope>NUCLEOTIDE SEQUENCE</scope>
    <source>
        <strain evidence="5">DJ126</strain>
    </source>
</reference>
<protein>
    <submittedName>
        <fullName evidence="5">MFS family permease</fullName>
    </submittedName>
</protein>
<reference evidence="4" key="4">
    <citation type="submission" date="2020-11" db="EMBL/GenBank/DDBJ databases">
        <authorList>
            <person name="Thieme N."/>
            <person name="Liebl W."/>
            <person name="Zverlov V."/>
        </authorList>
    </citation>
    <scope>NUCLEOTIDE SEQUENCE</scope>
    <source>
        <strain evidence="4">NT08</strain>
    </source>
</reference>
<dbReference type="Proteomes" id="UP000631418">
    <property type="component" value="Unassembled WGS sequence"/>
</dbReference>
<keyword evidence="1" id="KW-0812">Transmembrane</keyword>
<dbReference type="STRING" id="1520.LF65_04558"/>
<evidence type="ECO:0000259" key="2">
    <source>
        <dbReference type="Pfam" id="PF25928"/>
    </source>
</evidence>
<feature type="transmembrane region" description="Helical" evidence="1">
    <location>
        <begin position="26"/>
        <end position="44"/>
    </location>
</feature>
<proteinExistence type="predicted"/>
<accession>A0A0B5QJG5</accession>
<sequence>MNIYALIAAFGGGALGALLGSIPAFILTGILAVVGGILGLAGIAEPTVGNITFGSFLGPHIAFAAGVAAAAFAGNKRKTLSNANDVLTPLYSINDYTVILVGGLFGVIGFLCHYVYGAVLNFKTDLPAISVFTVLMISRLVFGKTGPVGKYTGAGKRDWLPDTKTLVNHIVLGLTVGIVVSGIAISMVNSGVSPKVMSMYPIVCFGISATSLIFLQTGFGVPVTHHITLPAAAATVMTGNIFIGVCVGIACAIAWLIAGKVINSYCDTYIDPPATVIFISMFIINAMFI</sequence>
<feature type="transmembrane region" description="Helical" evidence="1">
    <location>
        <begin position="231"/>
        <end position="257"/>
    </location>
</feature>
<dbReference type="OMA" id="TEPWLPH"/>
<dbReference type="RefSeq" id="WP_012060206.1">
    <property type="nucleotide sequence ID" value="NZ_CP010086.2"/>
</dbReference>
<dbReference type="EMBL" id="JABSXK010000001">
    <property type="protein sequence ID" value="NRV10104.1"/>
    <property type="molecule type" value="Genomic_DNA"/>
</dbReference>
<feature type="transmembrane region" description="Helical" evidence="1">
    <location>
        <begin position="166"/>
        <end position="188"/>
    </location>
</feature>
<feature type="transmembrane region" description="Helical" evidence="1">
    <location>
        <begin position="200"/>
        <end position="219"/>
    </location>
</feature>
<reference evidence="3" key="2">
    <citation type="submission" date="2016-02" db="EMBL/GenBank/DDBJ databases">
        <title>Genome sequence of Clostridium beijerinckii strain 59B.</title>
        <authorList>
            <person name="Little G.T."/>
            <person name="Minton N.P."/>
        </authorList>
    </citation>
    <scope>NUCLEOTIDE SEQUENCE</scope>
    <source>
        <strain evidence="3">NCIMB 14988</strain>
    </source>
</reference>
<keyword evidence="1" id="KW-1133">Transmembrane helix</keyword>
<name>A0A0B5QJG5_CLOBE</name>
<evidence type="ECO:0000256" key="1">
    <source>
        <dbReference type="SAM" id="Phobius"/>
    </source>
</evidence>
<dbReference type="Proteomes" id="UP000821656">
    <property type="component" value="Unassembled WGS sequence"/>
</dbReference>
<feature type="domain" description="DUF7973" evidence="2">
    <location>
        <begin position="158"/>
        <end position="287"/>
    </location>
</feature>
<dbReference type="Proteomes" id="UP000031866">
    <property type="component" value="Chromosome"/>
</dbReference>
<dbReference type="InterPro" id="IPR058279">
    <property type="entry name" value="DUF7973"/>
</dbReference>
<evidence type="ECO:0000313" key="4">
    <source>
        <dbReference type="EMBL" id="MBF7809193.1"/>
    </source>
</evidence>
<dbReference type="EMBL" id="CP010086">
    <property type="protein sequence ID" value="AJH01091.1"/>
    <property type="molecule type" value="Genomic_DNA"/>
</dbReference>
<dbReference type="EMBL" id="JADOEF010000001">
    <property type="protein sequence ID" value="MBF7809193.1"/>
    <property type="molecule type" value="Genomic_DNA"/>
</dbReference>
<evidence type="ECO:0000313" key="5">
    <source>
        <dbReference type="EMBL" id="NRV10104.1"/>
    </source>
</evidence>
<reference evidence="6" key="1">
    <citation type="submission" date="2014-12" db="EMBL/GenBank/DDBJ databases">
        <title>Genome sequence of Clostridium beijerinckii strain 59B.</title>
        <authorList>
            <person name="Little G.T."/>
            <person name="Minton N.P."/>
        </authorList>
    </citation>
    <scope>NUCLEOTIDE SEQUENCE [LARGE SCALE GENOMIC DNA]</scope>
    <source>
        <strain evidence="6">59B</strain>
    </source>
</reference>
<feature type="transmembrane region" description="Helical" evidence="1">
    <location>
        <begin position="51"/>
        <end position="73"/>
    </location>
</feature>
<gene>
    <name evidence="5" type="ORF">DFH45_003067</name>
    <name evidence="4" type="ORF">IS491_11030</name>
    <name evidence="3" type="ORF">LF65_04558</name>
</gene>
<feature type="domain" description="DUF7973" evidence="2">
    <location>
        <begin position="3"/>
        <end position="143"/>
    </location>
</feature>
<dbReference type="Pfam" id="PF25928">
    <property type="entry name" value="DUF7973"/>
    <property type="match status" value="2"/>
</dbReference>
<dbReference type="AlphaFoldDB" id="A0A0B5QJG5"/>
<dbReference type="OrthoDB" id="4484645at2"/>
<dbReference type="KEGG" id="cbei:LF65_04558"/>
<organism evidence="3 6">
    <name type="scientific">Clostridium beijerinckii</name>
    <name type="common">Clostridium MP</name>
    <dbReference type="NCBI Taxonomy" id="1520"/>
    <lineage>
        <taxon>Bacteria</taxon>
        <taxon>Bacillati</taxon>
        <taxon>Bacillota</taxon>
        <taxon>Clostridia</taxon>
        <taxon>Eubacteriales</taxon>
        <taxon>Clostridiaceae</taxon>
        <taxon>Clostridium</taxon>
    </lineage>
</organism>
<evidence type="ECO:0000313" key="6">
    <source>
        <dbReference type="Proteomes" id="UP000031866"/>
    </source>
</evidence>